<keyword evidence="4" id="KW-1185">Reference proteome</keyword>
<dbReference type="InterPro" id="IPR001387">
    <property type="entry name" value="Cro/C1-type_HTH"/>
</dbReference>
<dbReference type="SUPFAM" id="SSF51182">
    <property type="entry name" value="RmlC-like cupins"/>
    <property type="match status" value="1"/>
</dbReference>
<evidence type="ECO:0000259" key="2">
    <source>
        <dbReference type="PROSITE" id="PS50943"/>
    </source>
</evidence>
<dbReference type="RefSeq" id="WP_171090111.1">
    <property type="nucleotide sequence ID" value="NZ_CP053069.1"/>
</dbReference>
<dbReference type="Gene3D" id="1.10.260.40">
    <property type="entry name" value="lambda repressor-like DNA-binding domains"/>
    <property type="match status" value="1"/>
</dbReference>
<dbReference type="Gene3D" id="2.60.120.10">
    <property type="entry name" value="Jelly Rolls"/>
    <property type="match status" value="1"/>
</dbReference>
<dbReference type="AlphaFoldDB" id="A0A6M4GRS8"/>
<sequence>MTQAAEADPQKVIGTRIADLRTRSGMTLDQLAQLTGFSKSYLSKIENSHKVPPIGSLSRIAAALKTDMSALLHSPAQGASRGLSVVRASERRPVVRGGTAFGYDYQSLAGDLPGKKMDPFLFTFPSEIDKYVFFEHEGEEFMYVLKGRVEWQAGGQKLVLETGDSIYFDARLPHRGRSIHGEAIAIVVTYSPQAKD</sequence>
<keyword evidence="1" id="KW-0238">DNA-binding</keyword>
<proteinExistence type="predicted"/>
<dbReference type="PROSITE" id="PS50943">
    <property type="entry name" value="HTH_CROC1"/>
    <property type="match status" value="1"/>
</dbReference>
<dbReference type="InterPro" id="IPR010982">
    <property type="entry name" value="Lambda_DNA-bd_dom_sf"/>
</dbReference>
<dbReference type="SUPFAM" id="SSF47413">
    <property type="entry name" value="lambda repressor-like DNA-binding domains"/>
    <property type="match status" value="1"/>
</dbReference>
<reference evidence="3 4" key="1">
    <citation type="submission" date="2020-04" db="EMBL/GenBank/DDBJ databases">
        <title>Usitatibacter rugosus gen. nov., sp. nov. and Usitatibacter palustris sp. nov., novel members of Usitatibacteraceae fam. nov. within the order Nitrosomonadales isolated from soil.</title>
        <authorList>
            <person name="Huber K.J."/>
            <person name="Neumann-Schaal M."/>
            <person name="Geppert A."/>
            <person name="Luckner M."/>
            <person name="Wanner G."/>
            <person name="Overmann J."/>
        </authorList>
    </citation>
    <scope>NUCLEOTIDE SEQUENCE [LARGE SCALE GENOMIC DNA]</scope>
    <source>
        <strain evidence="3 4">0125_3</strain>
    </source>
</reference>
<dbReference type="CDD" id="cd02209">
    <property type="entry name" value="cupin_XRE_C"/>
    <property type="match status" value="1"/>
</dbReference>
<dbReference type="Pfam" id="PF01381">
    <property type="entry name" value="HTH_3"/>
    <property type="match status" value="1"/>
</dbReference>
<dbReference type="SMART" id="SM00530">
    <property type="entry name" value="HTH_XRE"/>
    <property type="match status" value="1"/>
</dbReference>
<dbReference type="EMBL" id="CP053069">
    <property type="protein sequence ID" value="QJR09961.1"/>
    <property type="molecule type" value="Genomic_DNA"/>
</dbReference>
<dbReference type="Pfam" id="PF07883">
    <property type="entry name" value="Cupin_2"/>
    <property type="match status" value="1"/>
</dbReference>
<dbReference type="InterPro" id="IPR011051">
    <property type="entry name" value="RmlC_Cupin_sf"/>
</dbReference>
<dbReference type="GO" id="GO:0003677">
    <property type="term" value="F:DNA binding"/>
    <property type="evidence" value="ECO:0007669"/>
    <property type="project" value="UniProtKB-KW"/>
</dbReference>
<evidence type="ECO:0000256" key="1">
    <source>
        <dbReference type="ARBA" id="ARBA00023125"/>
    </source>
</evidence>
<dbReference type="InterPro" id="IPR014710">
    <property type="entry name" value="RmlC-like_jellyroll"/>
</dbReference>
<evidence type="ECO:0000313" key="3">
    <source>
        <dbReference type="EMBL" id="QJR09961.1"/>
    </source>
</evidence>
<dbReference type="Proteomes" id="UP000501534">
    <property type="component" value="Chromosome"/>
</dbReference>
<gene>
    <name evidence="3" type="ORF">DSM104443_01012</name>
</gene>
<dbReference type="InterPro" id="IPR013096">
    <property type="entry name" value="Cupin_2"/>
</dbReference>
<organism evidence="3 4">
    <name type="scientific">Usitatibacter rugosus</name>
    <dbReference type="NCBI Taxonomy" id="2732067"/>
    <lineage>
        <taxon>Bacteria</taxon>
        <taxon>Pseudomonadati</taxon>
        <taxon>Pseudomonadota</taxon>
        <taxon>Betaproteobacteria</taxon>
        <taxon>Nitrosomonadales</taxon>
        <taxon>Usitatibacteraceae</taxon>
        <taxon>Usitatibacter</taxon>
    </lineage>
</organism>
<protein>
    <recommendedName>
        <fullName evidence="2">HTH cro/C1-type domain-containing protein</fullName>
    </recommendedName>
</protein>
<feature type="domain" description="HTH cro/C1-type" evidence="2">
    <location>
        <begin position="17"/>
        <end position="71"/>
    </location>
</feature>
<evidence type="ECO:0000313" key="4">
    <source>
        <dbReference type="Proteomes" id="UP000501534"/>
    </source>
</evidence>
<dbReference type="PANTHER" id="PTHR46797">
    <property type="entry name" value="HTH-TYPE TRANSCRIPTIONAL REGULATOR"/>
    <property type="match status" value="1"/>
</dbReference>
<dbReference type="GO" id="GO:0005829">
    <property type="term" value="C:cytosol"/>
    <property type="evidence" value="ECO:0007669"/>
    <property type="project" value="TreeGrafter"/>
</dbReference>
<dbReference type="CDD" id="cd00093">
    <property type="entry name" value="HTH_XRE"/>
    <property type="match status" value="1"/>
</dbReference>
<name>A0A6M4GRS8_9PROT</name>
<accession>A0A6M4GRS8</accession>
<dbReference type="PANTHER" id="PTHR46797:SF1">
    <property type="entry name" value="METHYLPHOSPHONATE SYNTHASE"/>
    <property type="match status" value="1"/>
</dbReference>
<dbReference type="GO" id="GO:0003700">
    <property type="term" value="F:DNA-binding transcription factor activity"/>
    <property type="evidence" value="ECO:0007669"/>
    <property type="project" value="TreeGrafter"/>
</dbReference>
<dbReference type="InterPro" id="IPR050807">
    <property type="entry name" value="TransReg_Diox_bact_type"/>
</dbReference>
<dbReference type="KEGG" id="uru:DSM104443_01012"/>